<keyword evidence="1" id="KW-0812">Transmembrane</keyword>
<evidence type="ECO:0000313" key="2">
    <source>
        <dbReference type="EMBL" id="OXA55677.1"/>
    </source>
</evidence>
<dbReference type="AlphaFoldDB" id="A0A226EF20"/>
<gene>
    <name evidence="2" type="ORF">Fcan01_09132</name>
</gene>
<organism evidence="2 3">
    <name type="scientific">Folsomia candida</name>
    <name type="common">Springtail</name>
    <dbReference type="NCBI Taxonomy" id="158441"/>
    <lineage>
        <taxon>Eukaryota</taxon>
        <taxon>Metazoa</taxon>
        <taxon>Ecdysozoa</taxon>
        <taxon>Arthropoda</taxon>
        <taxon>Hexapoda</taxon>
        <taxon>Collembola</taxon>
        <taxon>Entomobryomorpha</taxon>
        <taxon>Isotomoidea</taxon>
        <taxon>Isotomidae</taxon>
        <taxon>Proisotominae</taxon>
        <taxon>Folsomia</taxon>
    </lineage>
</organism>
<sequence length="128" mass="14632">MEQTRLLDKTPLSFTYDLLRSKTDQEIVTNFSLVMAGSVLLIVVWNLVWGPVPYGKAAMVSMRGKDNSKGLSWKFWEYSISSRFAWGIGHLPTIIVPWVVILCTPTPYLYNVTNLAGLTIFYVHYLNR</sequence>
<comment type="caution">
    <text evidence="2">The sequence shown here is derived from an EMBL/GenBank/DDBJ whole genome shotgun (WGS) entry which is preliminary data.</text>
</comment>
<keyword evidence="1" id="KW-0472">Membrane</keyword>
<dbReference type="EMBL" id="LNIX01000004">
    <property type="protein sequence ID" value="OXA55677.1"/>
    <property type="molecule type" value="Genomic_DNA"/>
</dbReference>
<name>A0A226EF20_FOLCA</name>
<keyword evidence="3" id="KW-1185">Reference proteome</keyword>
<protein>
    <submittedName>
        <fullName evidence="2">Uncharacterized protein</fullName>
    </submittedName>
</protein>
<keyword evidence="1" id="KW-1133">Transmembrane helix</keyword>
<reference evidence="2 3" key="1">
    <citation type="submission" date="2015-12" db="EMBL/GenBank/DDBJ databases">
        <title>The genome of Folsomia candida.</title>
        <authorList>
            <person name="Faddeeva A."/>
            <person name="Derks M.F."/>
            <person name="Anvar Y."/>
            <person name="Smit S."/>
            <person name="Van Straalen N."/>
            <person name="Roelofs D."/>
        </authorList>
    </citation>
    <scope>NUCLEOTIDE SEQUENCE [LARGE SCALE GENOMIC DNA]</scope>
    <source>
        <strain evidence="2 3">VU population</strain>
        <tissue evidence="2">Whole body</tissue>
    </source>
</reference>
<feature type="transmembrane region" description="Helical" evidence="1">
    <location>
        <begin position="84"/>
        <end position="102"/>
    </location>
</feature>
<dbReference type="Proteomes" id="UP000198287">
    <property type="component" value="Unassembled WGS sequence"/>
</dbReference>
<evidence type="ECO:0000313" key="3">
    <source>
        <dbReference type="Proteomes" id="UP000198287"/>
    </source>
</evidence>
<proteinExistence type="predicted"/>
<feature type="transmembrane region" description="Helical" evidence="1">
    <location>
        <begin position="27"/>
        <end position="49"/>
    </location>
</feature>
<dbReference type="OrthoDB" id="5788137at2759"/>
<accession>A0A226EF20</accession>
<feature type="transmembrane region" description="Helical" evidence="1">
    <location>
        <begin position="108"/>
        <end position="126"/>
    </location>
</feature>
<evidence type="ECO:0000256" key="1">
    <source>
        <dbReference type="SAM" id="Phobius"/>
    </source>
</evidence>